<name>A0ABQ2L1Z7_9NOCA</name>
<comment type="caution">
    <text evidence="2">The sequence shown here is derived from an EMBL/GenBank/DDBJ whole genome shotgun (WGS) entry which is preliminary data.</text>
</comment>
<protein>
    <submittedName>
        <fullName evidence="2">Uncharacterized protein</fullName>
    </submittedName>
</protein>
<dbReference type="EMBL" id="BMNE01000014">
    <property type="protein sequence ID" value="GGN99961.1"/>
    <property type="molecule type" value="Genomic_DNA"/>
</dbReference>
<accession>A0ABQ2L1Z7</accession>
<keyword evidence="3" id="KW-1185">Reference proteome</keyword>
<organism evidence="2 3">
    <name type="scientific">Nocardia rhizosphaerihabitans</name>
    <dbReference type="NCBI Taxonomy" id="1691570"/>
    <lineage>
        <taxon>Bacteria</taxon>
        <taxon>Bacillati</taxon>
        <taxon>Actinomycetota</taxon>
        <taxon>Actinomycetes</taxon>
        <taxon>Mycobacteriales</taxon>
        <taxon>Nocardiaceae</taxon>
        <taxon>Nocardia</taxon>
    </lineage>
</organism>
<proteinExistence type="predicted"/>
<reference evidence="3" key="1">
    <citation type="journal article" date="2019" name="Int. J. Syst. Evol. Microbiol.">
        <title>The Global Catalogue of Microorganisms (GCM) 10K type strain sequencing project: providing services to taxonomists for standard genome sequencing and annotation.</title>
        <authorList>
            <consortium name="The Broad Institute Genomics Platform"/>
            <consortium name="The Broad Institute Genome Sequencing Center for Infectious Disease"/>
            <person name="Wu L."/>
            <person name="Ma J."/>
        </authorList>
    </citation>
    <scope>NUCLEOTIDE SEQUENCE [LARGE SCALE GENOMIC DNA]</scope>
    <source>
        <strain evidence="3">CGMCC 4.7329</strain>
    </source>
</reference>
<evidence type="ECO:0000256" key="1">
    <source>
        <dbReference type="SAM" id="MobiDB-lite"/>
    </source>
</evidence>
<evidence type="ECO:0000313" key="3">
    <source>
        <dbReference type="Proteomes" id="UP000658127"/>
    </source>
</evidence>
<feature type="region of interest" description="Disordered" evidence="1">
    <location>
        <begin position="62"/>
        <end position="94"/>
    </location>
</feature>
<sequence length="94" mass="9922">MCLSQLGYGLCPWPVERLGDVGQADAEMRHGGLGKDDHLCTGFGGVSHPVPQERKVVCRISGGRDLTQGDSDSGRAHGRPSCPARGIQPGLLSR</sequence>
<evidence type="ECO:0000313" key="2">
    <source>
        <dbReference type="EMBL" id="GGN99961.1"/>
    </source>
</evidence>
<dbReference type="Proteomes" id="UP000658127">
    <property type="component" value="Unassembled WGS sequence"/>
</dbReference>
<gene>
    <name evidence="2" type="ORF">GCM10011610_68390</name>
</gene>